<accession>A0A392SDA6</accession>
<sequence length="30" mass="3112">MAPTAVGVGGGHVRGVPLKVSVLAWRLLRN</sequence>
<reference evidence="1 2" key="1">
    <citation type="journal article" date="2018" name="Front. Plant Sci.">
        <title>Red Clover (Trifolium pratense) and Zigzag Clover (T. medium) - A Picture of Genomic Similarities and Differences.</title>
        <authorList>
            <person name="Dluhosova J."/>
            <person name="Istvanek J."/>
            <person name="Nedelnik J."/>
            <person name="Repkova J."/>
        </authorList>
    </citation>
    <scope>NUCLEOTIDE SEQUENCE [LARGE SCALE GENOMIC DNA]</scope>
    <source>
        <strain evidence="2">cv. 10/8</strain>
        <tissue evidence="1">Leaf</tissue>
    </source>
</reference>
<comment type="caution">
    <text evidence="1">The sequence shown here is derived from an EMBL/GenBank/DDBJ whole genome shotgun (WGS) entry which is preliminary data.</text>
</comment>
<dbReference type="AlphaFoldDB" id="A0A392SDA6"/>
<keyword evidence="2" id="KW-1185">Reference proteome</keyword>
<proteinExistence type="predicted"/>
<organism evidence="1 2">
    <name type="scientific">Trifolium medium</name>
    <dbReference type="NCBI Taxonomy" id="97028"/>
    <lineage>
        <taxon>Eukaryota</taxon>
        <taxon>Viridiplantae</taxon>
        <taxon>Streptophyta</taxon>
        <taxon>Embryophyta</taxon>
        <taxon>Tracheophyta</taxon>
        <taxon>Spermatophyta</taxon>
        <taxon>Magnoliopsida</taxon>
        <taxon>eudicotyledons</taxon>
        <taxon>Gunneridae</taxon>
        <taxon>Pentapetalae</taxon>
        <taxon>rosids</taxon>
        <taxon>fabids</taxon>
        <taxon>Fabales</taxon>
        <taxon>Fabaceae</taxon>
        <taxon>Papilionoideae</taxon>
        <taxon>50 kb inversion clade</taxon>
        <taxon>NPAAA clade</taxon>
        <taxon>Hologalegina</taxon>
        <taxon>IRL clade</taxon>
        <taxon>Trifolieae</taxon>
        <taxon>Trifolium</taxon>
    </lineage>
</organism>
<dbReference type="Proteomes" id="UP000265520">
    <property type="component" value="Unassembled WGS sequence"/>
</dbReference>
<evidence type="ECO:0000313" key="1">
    <source>
        <dbReference type="EMBL" id="MCI46407.1"/>
    </source>
</evidence>
<dbReference type="EMBL" id="LXQA010357101">
    <property type="protein sequence ID" value="MCI46407.1"/>
    <property type="molecule type" value="Genomic_DNA"/>
</dbReference>
<protein>
    <submittedName>
        <fullName evidence="1">Uncharacterized protein</fullName>
    </submittedName>
</protein>
<name>A0A392SDA6_9FABA</name>
<evidence type="ECO:0000313" key="2">
    <source>
        <dbReference type="Proteomes" id="UP000265520"/>
    </source>
</evidence>
<feature type="non-terminal residue" evidence="1">
    <location>
        <position position="30"/>
    </location>
</feature>